<dbReference type="InterPro" id="IPR013083">
    <property type="entry name" value="Znf_RING/FYVE/PHD"/>
</dbReference>
<evidence type="ECO:0000256" key="4">
    <source>
        <dbReference type="PROSITE-ProRule" id="PRU00146"/>
    </source>
</evidence>
<keyword evidence="3" id="KW-0862">Zinc</keyword>
<dbReference type="EMBL" id="FN668646">
    <property type="protein sequence ID" value="CBK21991.2"/>
    <property type="molecule type" value="Genomic_DNA"/>
</dbReference>
<evidence type="ECO:0000313" key="7">
    <source>
        <dbReference type="Proteomes" id="UP000008312"/>
    </source>
</evidence>
<dbReference type="PROSITE" id="PS50016">
    <property type="entry name" value="ZF_PHD_2"/>
    <property type="match status" value="1"/>
</dbReference>
<dbReference type="GO" id="GO:0008270">
    <property type="term" value="F:zinc ion binding"/>
    <property type="evidence" value="ECO:0007669"/>
    <property type="project" value="UniProtKB-KW"/>
</dbReference>
<dbReference type="InterPro" id="IPR019787">
    <property type="entry name" value="Znf_PHD-finger"/>
</dbReference>
<evidence type="ECO:0000256" key="1">
    <source>
        <dbReference type="ARBA" id="ARBA00022723"/>
    </source>
</evidence>
<protein>
    <recommendedName>
        <fullName evidence="5">PHD-type domain-containing protein</fullName>
    </recommendedName>
</protein>
<sequence>MTFPHLSQIAVAHQSFFFYDTMALTLTHPTLLRLAALLGLLLQQLKQLKQPQGSWKPEMEELREAVASGEIAGIEQFWQRWRECDPEEETAKTLLNELEKSTVFEAPKQSRVKLEIVGIFGIPKIQEVFAQSEKKLSLVPQVCMVCRKIAHSPAIHTLPYVPFVCNYCLDHRGEILIGTFVELFDGQKWATYRIVGWNAEKQEHLLLDRDGFALSLAIGDFYHFYRTYADVLLEASTRSLDYVASVKYYTLLMLAKEEGEEIIDGVVPESYFAEENEHCPVMMRMMRDEKMCKKVATDRSLFCDNCNRCFHMRCLKMKKEPKGHWYCEKCCKLCEKN</sequence>
<dbReference type="Pfam" id="PF00628">
    <property type="entry name" value="PHD"/>
    <property type="match status" value="1"/>
</dbReference>
<organism evidence="6">
    <name type="scientific">Blastocystis hominis</name>
    <dbReference type="NCBI Taxonomy" id="12968"/>
    <lineage>
        <taxon>Eukaryota</taxon>
        <taxon>Sar</taxon>
        <taxon>Stramenopiles</taxon>
        <taxon>Bigyra</taxon>
        <taxon>Opalozoa</taxon>
        <taxon>Opalinata</taxon>
        <taxon>Blastocystidae</taxon>
        <taxon>Blastocystis</taxon>
    </lineage>
</organism>
<name>D8M1Q2_BLAHO</name>
<proteinExistence type="predicted"/>
<evidence type="ECO:0000256" key="3">
    <source>
        <dbReference type="ARBA" id="ARBA00022833"/>
    </source>
</evidence>
<dbReference type="SUPFAM" id="SSF57903">
    <property type="entry name" value="FYVE/PHD zinc finger"/>
    <property type="match status" value="1"/>
</dbReference>
<gene>
    <name evidence="6" type="ORF">GSBLH_T00006382001</name>
</gene>
<dbReference type="OrthoDB" id="1903104at2759"/>
<evidence type="ECO:0000259" key="5">
    <source>
        <dbReference type="PROSITE" id="PS50016"/>
    </source>
</evidence>
<evidence type="ECO:0000256" key="2">
    <source>
        <dbReference type="ARBA" id="ARBA00022771"/>
    </source>
</evidence>
<reference evidence="6" key="1">
    <citation type="submission" date="2010-02" db="EMBL/GenBank/DDBJ databases">
        <title>Sequencing and annotation of the Blastocystis hominis genome.</title>
        <authorList>
            <person name="Wincker P."/>
        </authorList>
    </citation>
    <scope>NUCLEOTIDE SEQUENCE</scope>
    <source>
        <strain evidence="6">Singapore isolate B</strain>
    </source>
</reference>
<feature type="domain" description="PHD-type" evidence="5">
    <location>
        <begin position="276"/>
        <end position="333"/>
    </location>
</feature>
<dbReference type="InterPro" id="IPR011011">
    <property type="entry name" value="Znf_FYVE_PHD"/>
</dbReference>
<dbReference type="RefSeq" id="XP_012896039.1">
    <property type="nucleotide sequence ID" value="XM_013040585.1"/>
</dbReference>
<dbReference type="InParanoid" id="D8M1Q2"/>
<accession>D8M1Q2</accession>
<dbReference type="GeneID" id="24922507"/>
<keyword evidence="7" id="KW-1185">Reference proteome</keyword>
<dbReference type="Proteomes" id="UP000008312">
    <property type="component" value="Unassembled WGS sequence"/>
</dbReference>
<evidence type="ECO:0000313" key="6">
    <source>
        <dbReference type="EMBL" id="CBK21991.2"/>
    </source>
</evidence>
<dbReference type="AlphaFoldDB" id="D8M1Q2"/>
<keyword evidence="1" id="KW-0479">Metal-binding</keyword>
<dbReference type="InterPro" id="IPR001965">
    <property type="entry name" value="Znf_PHD"/>
</dbReference>
<dbReference type="SMART" id="SM00249">
    <property type="entry name" value="PHD"/>
    <property type="match status" value="1"/>
</dbReference>
<dbReference type="Gene3D" id="3.30.40.10">
    <property type="entry name" value="Zinc/RING finger domain, C3HC4 (zinc finger)"/>
    <property type="match status" value="1"/>
</dbReference>
<keyword evidence="2 4" id="KW-0863">Zinc-finger</keyword>